<dbReference type="InterPro" id="IPR006597">
    <property type="entry name" value="Sel1-like"/>
</dbReference>
<dbReference type="SMART" id="SM00671">
    <property type="entry name" value="SEL1"/>
    <property type="match status" value="7"/>
</dbReference>
<dbReference type="PANTHER" id="PTHR11102">
    <property type="entry name" value="SEL-1-LIKE PROTEIN"/>
    <property type="match status" value="1"/>
</dbReference>
<dbReference type="InterPro" id="IPR027417">
    <property type="entry name" value="P-loop_NTPase"/>
</dbReference>
<dbReference type="SUPFAM" id="SSF81901">
    <property type="entry name" value="HCP-like"/>
    <property type="match status" value="2"/>
</dbReference>
<dbReference type="Gene3D" id="1.25.40.10">
    <property type="entry name" value="Tetratricopeptide repeat domain"/>
    <property type="match status" value="2"/>
</dbReference>
<dbReference type="eggNOG" id="COG0790">
    <property type="taxonomic scope" value="Bacteria"/>
</dbReference>
<reference evidence="1" key="1">
    <citation type="journal article" date="2015" name="PeerJ">
        <title>First genomic representation of candidate bacterial phylum KSB3 points to enhanced environmental sensing as a trigger of wastewater bulking.</title>
        <authorList>
            <person name="Sekiguchi Y."/>
            <person name="Ohashi A."/>
            <person name="Parks D.H."/>
            <person name="Yamauchi T."/>
            <person name="Tyson G.W."/>
            <person name="Hugenholtz P."/>
        </authorList>
    </citation>
    <scope>NUCLEOTIDE SEQUENCE [LARGE SCALE GENOMIC DNA]</scope>
</reference>
<dbReference type="InterPro" id="IPR019734">
    <property type="entry name" value="TPR_rpt"/>
</dbReference>
<dbReference type="AlphaFoldDB" id="A0A0S6W8S1"/>
<keyword evidence="2" id="KW-1185">Reference proteome</keyword>
<organism evidence="1">
    <name type="scientific">Vecturithrix granuli</name>
    <dbReference type="NCBI Taxonomy" id="1499967"/>
    <lineage>
        <taxon>Bacteria</taxon>
        <taxon>Candidatus Moduliflexota</taxon>
        <taxon>Candidatus Vecturitrichia</taxon>
        <taxon>Candidatus Vecturitrichales</taxon>
        <taxon>Candidatus Vecturitrichaceae</taxon>
        <taxon>Candidatus Vecturithrix</taxon>
    </lineage>
</organism>
<dbReference type="Gene3D" id="3.40.50.300">
    <property type="entry name" value="P-loop containing nucleotide triphosphate hydrolases"/>
    <property type="match status" value="1"/>
</dbReference>
<dbReference type="InterPro" id="IPR050767">
    <property type="entry name" value="Sel1_AlgK"/>
</dbReference>
<accession>A0A0S6W8S1</accession>
<gene>
    <name evidence="1" type="ORF">U27_01600</name>
</gene>
<dbReference type="SUPFAM" id="SSF52540">
    <property type="entry name" value="P-loop containing nucleoside triphosphate hydrolases"/>
    <property type="match status" value="1"/>
</dbReference>
<sequence length="908" mass="106122">MKNITTSLVANLYNPHEQSQQQLIESFVARQDLFQNLYQAIKAFDPDQPGQHFLIEGQRGTGKTTLLLRLSYAIEQDAELRRWLIPLVFKEEAYYGIRRLFHLWENVMRELEDKEKNFAGLFEQLSTAYDERIAYEQFCYARLIDALKQQAKQIIVFIDNFGEFIQNFSFEERYRLYEILRQEPSIRIVGASAVALEAFLQEEDGLYTLLDRWKLESLTKEETYNLLLKLAEAYQKEAIIERTIQEQPGRVESLRLLTGGVIRTIVLLFEIFSEQEESNTLADLDAVLDRVTPLYKSRMDDLTPLQREVVHTIALNWEAMPIEEIARKARLTTSEVAHVVTELEQVFLIAKVDSASPPGRGEEWVTSAASQPLYRLTERFFNIWYLMRLSTGGSQIRVKWLLHFLENWYNKTELREHARLHVQSLARGRYQPRAAYYLTEAFAQTGQLDQDTEHQMLQTTKKLLQETDIHLAQGLSASDKDIFQQGEACYQQERYEQAITHFLKLKSKHEHIYFRIGYAFEQLGLHQEAVTYFSQAAEQGHVEAMVRLGLLYHYHLQDDHSAETFYLKAVEKGHTDAMLHLGHLYYYRFHNDDKAQVYYTMVVKEGQIRSKVLTSGSFSFKSLKNYLITALKGEVSNPELYQFQDFPQAKQNYLQTIEKTTAEALFQLGNLSAKDQQLNQKAESYYHKAADAGHVNAMLMLGDWYNYMVRNYTQAEKYYVLAAEHGNINAMISLGLLYHETLNNEKKAEQYYTQAADKGDVSVMNDLAWLYFEQKRDKQRSLQYIQRVVAAEKNIYTAHTAACIYLWNNRPIEAIELAEIFMYDEKAYETLENDIILYLMLLLAKQHYKPVITYFEAPQLDLKRRFTPLLYALLYFIEDPNYQKLPPELAEPVHDIIRQVKQLAADYV</sequence>
<dbReference type="InterPro" id="IPR011990">
    <property type="entry name" value="TPR-like_helical_dom_sf"/>
</dbReference>
<protein>
    <submittedName>
        <fullName evidence="1">ATPase</fullName>
    </submittedName>
</protein>
<dbReference type="Proteomes" id="UP000030661">
    <property type="component" value="Unassembled WGS sequence"/>
</dbReference>
<name>A0A0S6W8S1_VECG1</name>
<dbReference type="PANTHER" id="PTHR11102:SF160">
    <property type="entry name" value="ERAD-ASSOCIATED E3 UBIQUITIN-PROTEIN LIGASE COMPONENT HRD3"/>
    <property type="match status" value="1"/>
</dbReference>
<dbReference type="EMBL" id="DF820463">
    <property type="protein sequence ID" value="GAK54770.1"/>
    <property type="molecule type" value="Genomic_DNA"/>
</dbReference>
<dbReference type="eggNOG" id="COG1672">
    <property type="taxonomic scope" value="Bacteria"/>
</dbReference>
<evidence type="ECO:0000313" key="1">
    <source>
        <dbReference type="EMBL" id="GAK54770.1"/>
    </source>
</evidence>
<evidence type="ECO:0000313" key="2">
    <source>
        <dbReference type="Proteomes" id="UP000030661"/>
    </source>
</evidence>
<dbReference type="STRING" id="1499967.U27_01600"/>
<dbReference type="HOGENOM" id="CLU_011140_0_0_0"/>
<dbReference type="Pfam" id="PF13181">
    <property type="entry name" value="TPR_8"/>
    <property type="match status" value="1"/>
</dbReference>
<dbReference type="Pfam" id="PF08238">
    <property type="entry name" value="Sel1"/>
    <property type="match status" value="4"/>
</dbReference>
<proteinExistence type="predicted"/>